<evidence type="ECO:0000313" key="1">
    <source>
        <dbReference type="EMBL" id="KAJ8417389.1"/>
    </source>
</evidence>
<proteinExistence type="predicted"/>
<organism evidence="1 2">
    <name type="scientific">Aldrovandia affinis</name>
    <dbReference type="NCBI Taxonomy" id="143900"/>
    <lineage>
        <taxon>Eukaryota</taxon>
        <taxon>Metazoa</taxon>
        <taxon>Chordata</taxon>
        <taxon>Craniata</taxon>
        <taxon>Vertebrata</taxon>
        <taxon>Euteleostomi</taxon>
        <taxon>Actinopterygii</taxon>
        <taxon>Neopterygii</taxon>
        <taxon>Teleostei</taxon>
        <taxon>Notacanthiformes</taxon>
        <taxon>Halosauridae</taxon>
        <taxon>Aldrovandia</taxon>
    </lineage>
</organism>
<dbReference type="AlphaFoldDB" id="A0AAD7X2T9"/>
<name>A0AAD7X2T9_9TELE</name>
<dbReference type="Proteomes" id="UP001221898">
    <property type="component" value="Unassembled WGS sequence"/>
</dbReference>
<comment type="caution">
    <text evidence="1">The sequence shown here is derived from an EMBL/GenBank/DDBJ whole genome shotgun (WGS) entry which is preliminary data.</text>
</comment>
<gene>
    <name evidence="1" type="ORF">AAFF_G00286160</name>
</gene>
<sequence length="169" mass="18794">MGSTRTIVSHILPAETPSADNHRLRTESQARKKADKLLNEETSDCIHPAKEQRLIHKAETEEKQHSGGALRWSVLSNPCSLEFNATQTVTAETAAVTGNAWWPTELVPFTPPRQGLAQKAGKLLSALVHFGAVDHRRLQQHPCYWVRQQRSIAMPAPKSSTFRRATGRA</sequence>
<protein>
    <submittedName>
        <fullName evidence="1">Uncharacterized protein</fullName>
    </submittedName>
</protein>
<keyword evidence="2" id="KW-1185">Reference proteome</keyword>
<dbReference type="EMBL" id="JAINUG010000004">
    <property type="protein sequence ID" value="KAJ8417389.1"/>
    <property type="molecule type" value="Genomic_DNA"/>
</dbReference>
<evidence type="ECO:0000313" key="2">
    <source>
        <dbReference type="Proteomes" id="UP001221898"/>
    </source>
</evidence>
<accession>A0AAD7X2T9</accession>
<reference evidence="1" key="1">
    <citation type="journal article" date="2023" name="Science">
        <title>Genome structures resolve the early diversification of teleost fishes.</title>
        <authorList>
            <person name="Parey E."/>
            <person name="Louis A."/>
            <person name="Montfort J."/>
            <person name="Bouchez O."/>
            <person name="Roques C."/>
            <person name="Iampietro C."/>
            <person name="Lluch J."/>
            <person name="Castinel A."/>
            <person name="Donnadieu C."/>
            <person name="Desvignes T."/>
            <person name="Floi Bucao C."/>
            <person name="Jouanno E."/>
            <person name="Wen M."/>
            <person name="Mejri S."/>
            <person name="Dirks R."/>
            <person name="Jansen H."/>
            <person name="Henkel C."/>
            <person name="Chen W.J."/>
            <person name="Zahm M."/>
            <person name="Cabau C."/>
            <person name="Klopp C."/>
            <person name="Thompson A.W."/>
            <person name="Robinson-Rechavi M."/>
            <person name="Braasch I."/>
            <person name="Lecointre G."/>
            <person name="Bobe J."/>
            <person name="Postlethwait J.H."/>
            <person name="Berthelot C."/>
            <person name="Roest Crollius H."/>
            <person name="Guiguen Y."/>
        </authorList>
    </citation>
    <scope>NUCLEOTIDE SEQUENCE</scope>
    <source>
        <strain evidence="1">NC1722</strain>
    </source>
</reference>